<dbReference type="VEuPathDB" id="FungiDB:BDEG_20490"/>
<proteinExistence type="predicted"/>
<reference evidence="1 2" key="1">
    <citation type="submission" date="2006-10" db="EMBL/GenBank/DDBJ databases">
        <title>The Genome Sequence of Batrachochytrium dendrobatidis JEL423.</title>
        <authorList>
            <consortium name="The Broad Institute Genome Sequencing Platform"/>
            <person name="Birren B."/>
            <person name="Lander E."/>
            <person name="Galagan J."/>
            <person name="Cuomo C."/>
            <person name="Devon K."/>
            <person name="Jaffe D."/>
            <person name="Butler J."/>
            <person name="Alvarez P."/>
            <person name="Gnerre S."/>
            <person name="Grabherr M."/>
            <person name="Kleber M."/>
            <person name="Mauceli E."/>
            <person name="Brockman W."/>
            <person name="Young S."/>
            <person name="LaButti K."/>
            <person name="Sykes S."/>
            <person name="DeCaprio D."/>
            <person name="Crawford M."/>
            <person name="Koehrsen M."/>
            <person name="Engels R."/>
            <person name="Montgomery P."/>
            <person name="Pearson M."/>
            <person name="Howarth C."/>
            <person name="Larson L."/>
            <person name="White J."/>
            <person name="O'Leary S."/>
            <person name="Kodira C."/>
            <person name="Zeng Q."/>
            <person name="Yandava C."/>
            <person name="Alvarado L."/>
            <person name="Longcore J."/>
            <person name="James T."/>
        </authorList>
    </citation>
    <scope>NUCLEOTIDE SEQUENCE [LARGE SCALE GENOMIC DNA]</scope>
    <source>
        <strain evidence="1 2">JEL423</strain>
    </source>
</reference>
<evidence type="ECO:0000313" key="1">
    <source>
        <dbReference type="EMBL" id="OAJ36300.1"/>
    </source>
</evidence>
<sequence>MLTPANPISSSIPWGATDNSCTRSSVLVSTKKRKIASDDQNNGNPKHLERLHNLEKAITEHLSTGKFFIVAAALRCIEEERLFYPERTVYSYAKSRFGFSRRTTNTYLCSSYVYESITEDKTLPIPVNISHVRSLHKYPPEVRRQIWKQLNDSGLTITEENVVAMTIKYETGVSFTELNNELYTPKAIIMAAKKVIEKKQFDLDPASCAFANTLHGDTIANTIYTEAEDGLQKIWNGHVWLSPPSGIDEAGLIRMKKWFLAAESKYLAGEIVSCHILLRVDMQNDWFLRALYYPHCFFHERIQFSTPTGREKLLTDSHMLVYMGTNTERFCIQFAQLGSIPGYSSWSFAPSKNKKTESESQHSTSDYLENKSTKELQQSHLASFSPNIVEMCPSNHMQPTFAHTACAAAAQNVSAAQTYNGHQFANTYQMNYSSQPAYSPQFHEFSTHQFSIPHATSNNQLGHMSMPIINPSTSLFLRYNHPVGDFSESVIPSVHQ</sequence>
<name>A0A177W9K1_BATDL</name>
<dbReference type="eggNOG" id="ENOG502SSY3">
    <property type="taxonomic scope" value="Eukaryota"/>
</dbReference>
<gene>
    <name evidence="1" type="ORF">BDEG_20490</name>
</gene>
<organism evidence="1 2">
    <name type="scientific">Batrachochytrium dendrobatidis (strain JEL423)</name>
    <dbReference type="NCBI Taxonomy" id="403673"/>
    <lineage>
        <taxon>Eukaryota</taxon>
        <taxon>Fungi</taxon>
        <taxon>Fungi incertae sedis</taxon>
        <taxon>Chytridiomycota</taxon>
        <taxon>Chytridiomycota incertae sedis</taxon>
        <taxon>Chytridiomycetes</taxon>
        <taxon>Rhizophydiales</taxon>
        <taxon>Rhizophydiales incertae sedis</taxon>
        <taxon>Batrachochytrium</taxon>
    </lineage>
</organism>
<protein>
    <submittedName>
        <fullName evidence="1">Uncharacterized protein</fullName>
    </submittedName>
</protein>
<dbReference type="Proteomes" id="UP000077115">
    <property type="component" value="Unassembled WGS sequence"/>
</dbReference>
<evidence type="ECO:0000313" key="2">
    <source>
        <dbReference type="Proteomes" id="UP000077115"/>
    </source>
</evidence>
<reference evidence="1 2" key="2">
    <citation type="submission" date="2016-05" db="EMBL/GenBank/DDBJ databases">
        <title>Lineage-specific infection strategies underlie the spectrum of fungal disease in amphibians.</title>
        <authorList>
            <person name="Cuomo C.A."/>
            <person name="Farrer R.A."/>
            <person name="James T."/>
            <person name="Longcore J."/>
            <person name="Birren B."/>
        </authorList>
    </citation>
    <scope>NUCLEOTIDE SEQUENCE [LARGE SCALE GENOMIC DNA]</scope>
    <source>
        <strain evidence="1 2">JEL423</strain>
    </source>
</reference>
<accession>A0A177W9K1</accession>
<dbReference type="EMBL" id="DS022300">
    <property type="protein sequence ID" value="OAJ36300.1"/>
    <property type="molecule type" value="Genomic_DNA"/>
</dbReference>
<dbReference type="OrthoDB" id="2155333at2759"/>
<dbReference type="AlphaFoldDB" id="A0A177W9K1"/>